<dbReference type="PANTHER" id="PTHR42910:SF1">
    <property type="entry name" value="MAJOR FACILITATOR SUPERFAMILY (MFS) PROFILE DOMAIN-CONTAINING PROTEIN"/>
    <property type="match status" value="1"/>
</dbReference>
<organism evidence="6 7">
    <name type="scientific">Xenorhabdus poinarii G6</name>
    <dbReference type="NCBI Taxonomy" id="1354304"/>
    <lineage>
        <taxon>Bacteria</taxon>
        <taxon>Pseudomonadati</taxon>
        <taxon>Pseudomonadota</taxon>
        <taxon>Gammaproteobacteria</taxon>
        <taxon>Enterobacterales</taxon>
        <taxon>Morganellaceae</taxon>
        <taxon>Xenorhabdus</taxon>
    </lineage>
</organism>
<evidence type="ECO:0000313" key="6">
    <source>
        <dbReference type="EMBL" id="CDG21998.1"/>
    </source>
</evidence>
<evidence type="ECO:0000256" key="2">
    <source>
        <dbReference type="ARBA" id="ARBA00022989"/>
    </source>
</evidence>
<evidence type="ECO:0000313" key="7">
    <source>
        <dbReference type="Proteomes" id="UP000032735"/>
    </source>
</evidence>
<feature type="transmembrane region" description="Helical" evidence="4">
    <location>
        <begin position="287"/>
        <end position="305"/>
    </location>
</feature>
<proteinExistence type="predicted"/>
<feature type="domain" description="Major facilitator superfamily (MFS) profile" evidence="5">
    <location>
        <begin position="20"/>
        <end position="400"/>
    </location>
</feature>
<evidence type="ECO:0000259" key="5">
    <source>
        <dbReference type="PROSITE" id="PS50850"/>
    </source>
</evidence>
<dbReference type="KEGG" id="xpo:XPG1_2343"/>
<dbReference type="Gene3D" id="1.20.1250.20">
    <property type="entry name" value="MFS general substrate transporter like domains"/>
    <property type="match status" value="1"/>
</dbReference>
<reference evidence="6 7" key="1">
    <citation type="submission" date="2013-07" db="EMBL/GenBank/DDBJ databases">
        <authorList>
            <person name="Genoscope - CEA"/>
        </authorList>
    </citation>
    <scope>NUCLEOTIDE SEQUENCE [LARGE SCALE GENOMIC DNA]</scope>
    <source>
        <strain evidence="6 7">G6</strain>
    </source>
</reference>
<dbReference type="Pfam" id="PF07690">
    <property type="entry name" value="MFS_1"/>
    <property type="match status" value="1"/>
</dbReference>
<feature type="transmembrane region" description="Helical" evidence="4">
    <location>
        <begin position="374"/>
        <end position="394"/>
    </location>
</feature>
<gene>
    <name evidence="6" type="ORF">XPG1_2343</name>
</gene>
<feature type="transmembrane region" description="Helical" evidence="4">
    <location>
        <begin position="93"/>
        <end position="120"/>
    </location>
</feature>
<feature type="transmembrane region" description="Helical" evidence="4">
    <location>
        <begin position="20"/>
        <end position="38"/>
    </location>
</feature>
<name>A0A068R470_9GAMM</name>
<dbReference type="PANTHER" id="PTHR42910">
    <property type="entry name" value="TRANSPORTER SCO4007-RELATED"/>
    <property type="match status" value="1"/>
</dbReference>
<dbReference type="HOGENOM" id="CLU_001265_23_0_6"/>
<feature type="transmembrane region" description="Helical" evidence="4">
    <location>
        <begin position="230"/>
        <end position="249"/>
    </location>
</feature>
<keyword evidence="1 4" id="KW-0812">Transmembrane</keyword>
<feature type="transmembrane region" description="Helical" evidence="4">
    <location>
        <begin position="169"/>
        <end position="190"/>
    </location>
</feature>
<dbReference type="InterPro" id="IPR011701">
    <property type="entry name" value="MFS"/>
</dbReference>
<evidence type="ECO:0000256" key="4">
    <source>
        <dbReference type="SAM" id="Phobius"/>
    </source>
</evidence>
<protein>
    <submittedName>
        <fullName evidence="6">Permeases of the major facilitator superfamily protein</fullName>
    </submittedName>
</protein>
<dbReference type="AlphaFoldDB" id="A0A068R470"/>
<sequence>MRDNMMNLNDQPGVVLQRKLLFFLALSAGLGVANVYYLQPALQLIQVEFGAPSEQIGLIPTLTQIGYAAGMLFLAPLGDILPRRNMIFIKSLLLAFTLVLAGYSNNLYMLCFIGIAIGLLSSVGQDFVPIAAQLSPETTRGHIVGIVTTGILTGILLSRTLSGVISDALGWRAMQLIAAAFMLMVAIIARNSLPYLPPVNKSTQYSFLMKSLWSLLCKHRSLKLAIITQALLASTLGAFWSTLAMVIAAPPYNETATIAGTFGIAGAAGAIGATVFGKFADAKGPILAIRTGCILVALSFLGMWILSGSLIILAIGAMVFDLGVMAALVSHQYMINSIDPQARSRLNGLLMAGAMCGMAVGAAAGSFAWAHFEWVGICMFCIISSVLGLVFSLFHHNHGAYRHV</sequence>
<dbReference type="PROSITE" id="PS50850">
    <property type="entry name" value="MFS"/>
    <property type="match status" value="1"/>
</dbReference>
<feature type="transmembrane region" description="Helical" evidence="4">
    <location>
        <begin position="58"/>
        <end position="81"/>
    </location>
</feature>
<dbReference type="InterPro" id="IPR036259">
    <property type="entry name" value="MFS_trans_sf"/>
</dbReference>
<evidence type="ECO:0000256" key="3">
    <source>
        <dbReference type="ARBA" id="ARBA00023136"/>
    </source>
</evidence>
<evidence type="ECO:0000256" key="1">
    <source>
        <dbReference type="ARBA" id="ARBA00022692"/>
    </source>
</evidence>
<dbReference type="InterPro" id="IPR020846">
    <property type="entry name" value="MFS_dom"/>
</dbReference>
<keyword evidence="3 4" id="KW-0472">Membrane</keyword>
<dbReference type="CDD" id="cd17324">
    <property type="entry name" value="MFS_NepI_like"/>
    <property type="match status" value="1"/>
</dbReference>
<feature type="transmembrane region" description="Helical" evidence="4">
    <location>
        <begin position="349"/>
        <end position="368"/>
    </location>
</feature>
<keyword evidence="7" id="KW-1185">Reference proteome</keyword>
<dbReference type="SUPFAM" id="SSF103473">
    <property type="entry name" value="MFS general substrate transporter"/>
    <property type="match status" value="1"/>
</dbReference>
<dbReference type="EMBL" id="FO704551">
    <property type="protein sequence ID" value="CDG21998.1"/>
    <property type="molecule type" value="Genomic_DNA"/>
</dbReference>
<dbReference type="GO" id="GO:0022857">
    <property type="term" value="F:transmembrane transporter activity"/>
    <property type="evidence" value="ECO:0007669"/>
    <property type="project" value="InterPro"/>
</dbReference>
<dbReference type="Proteomes" id="UP000032735">
    <property type="component" value="Chromosome"/>
</dbReference>
<feature type="transmembrane region" description="Helical" evidence="4">
    <location>
        <begin position="255"/>
        <end position="275"/>
    </location>
</feature>
<accession>A0A068R470</accession>
<feature type="transmembrane region" description="Helical" evidence="4">
    <location>
        <begin position="311"/>
        <end position="329"/>
    </location>
</feature>
<dbReference type="STRING" id="1354304.XPG1_2343"/>
<keyword evidence="2 4" id="KW-1133">Transmembrane helix</keyword>